<protein>
    <submittedName>
        <fullName evidence="10">GntR family transcriptional regulator</fullName>
    </submittedName>
    <submittedName>
        <fullName evidence="8">Putative PLP-dependent transcriptional regulator</fullName>
    </submittedName>
    <submittedName>
        <fullName evidence="7">Transcriptional regulator, GntR family</fullName>
    </submittedName>
</protein>
<dbReference type="SUPFAM" id="SSF53383">
    <property type="entry name" value="PLP-dependent transferases"/>
    <property type="match status" value="1"/>
</dbReference>
<evidence type="ECO:0000313" key="7">
    <source>
        <dbReference type="EMBL" id="CDS85697.1"/>
    </source>
</evidence>
<dbReference type="EMBL" id="LK932402">
    <property type="protein sequence ID" value="CDS87692.1"/>
    <property type="molecule type" value="Genomic_DNA"/>
</dbReference>
<dbReference type="GO" id="GO:0003700">
    <property type="term" value="F:DNA-binding transcription factor activity"/>
    <property type="evidence" value="ECO:0007669"/>
    <property type="project" value="InterPro"/>
</dbReference>
<evidence type="ECO:0000313" key="11">
    <source>
        <dbReference type="EMBL" id="VHX99679.1"/>
    </source>
</evidence>
<evidence type="ECO:0000313" key="9">
    <source>
        <dbReference type="EMBL" id="CDT13768.1"/>
    </source>
</evidence>
<dbReference type="PROSITE" id="PS50949">
    <property type="entry name" value="HTH_GNTR"/>
    <property type="match status" value="1"/>
</dbReference>
<dbReference type="PATRIC" id="fig|1496.1373.peg.2838"/>
<dbReference type="InterPro" id="IPR036390">
    <property type="entry name" value="WH_DNA-bd_sf"/>
</dbReference>
<comment type="similarity">
    <text evidence="1">In the C-terminal section; belongs to the class-I pyridoxal-phosphate-dependent aminotransferase family.</text>
</comment>
<dbReference type="AlphaFoldDB" id="A0A031WKT5"/>
<name>A0A031WKT5_CLODI</name>
<evidence type="ECO:0000256" key="1">
    <source>
        <dbReference type="ARBA" id="ARBA00005384"/>
    </source>
</evidence>
<feature type="domain" description="HTH gntR-type" evidence="6">
    <location>
        <begin position="22"/>
        <end position="90"/>
    </location>
</feature>
<dbReference type="InterPro" id="IPR051446">
    <property type="entry name" value="HTH_trans_reg/aminotransferase"/>
</dbReference>
<dbReference type="CDD" id="cd07377">
    <property type="entry name" value="WHTH_GntR"/>
    <property type="match status" value="1"/>
</dbReference>
<dbReference type="EMBL" id="CAAJVP010000003">
    <property type="protein sequence ID" value="VHX99679.1"/>
    <property type="molecule type" value="Genomic_DNA"/>
</dbReference>
<dbReference type="Proteomes" id="UP000411588">
    <property type="component" value="Unassembled WGS sequence"/>
</dbReference>
<keyword evidence="3" id="KW-0805">Transcription regulation</keyword>
<organism evidence="8">
    <name type="scientific">Clostridioides difficile</name>
    <name type="common">Peptoclostridium difficile</name>
    <dbReference type="NCBI Taxonomy" id="1496"/>
    <lineage>
        <taxon>Bacteria</taxon>
        <taxon>Bacillati</taxon>
        <taxon>Bacillota</taxon>
        <taxon>Clostridia</taxon>
        <taxon>Peptostreptococcales</taxon>
        <taxon>Peptostreptococcaceae</taxon>
        <taxon>Clostridioides</taxon>
    </lineage>
</organism>
<evidence type="ECO:0000313" key="8">
    <source>
        <dbReference type="EMBL" id="CDS87692.1"/>
    </source>
</evidence>
<dbReference type="InterPro" id="IPR000524">
    <property type="entry name" value="Tscrpt_reg_HTH_GntR"/>
</dbReference>
<evidence type="ECO:0000313" key="13">
    <source>
        <dbReference type="Proteomes" id="UP000411588"/>
    </source>
</evidence>
<dbReference type="InterPro" id="IPR015421">
    <property type="entry name" value="PyrdxlP-dep_Trfase_major"/>
</dbReference>
<keyword evidence="5" id="KW-0804">Transcription</keyword>
<evidence type="ECO:0000259" key="6">
    <source>
        <dbReference type="PROSITE" id="PS50949"/>
    </source>
</evidence>
<dbReference type="EMBL" id="LK932994">
    <property type="protein sequence ID" value="CDT13768.1"/>
    <property type="molecule type" value="Genomic_DNA"/>
</dbReference>
<dbReference type="EMBL" id="CAADAN010000001">
    <property type="protein sequence ID" value="VFD29420.1"/>
    <property type="molecule type" value="Genomic_DNA"/>
</dbReference>
<dbReference type="InterPro" id="IPR015424">
    <property type="entry name" value="PyrdxlP-dep_Trfase"/>
</dbReference>
<evidence type="ECO:0000313" key="10">
    <source>
        <dbReference type="EMBL" id="VFD29420.1"/>
    </source>
</evidence>
<dbReference type="PANTHER" id="PTHR46577">
    <property type="entry name" value="HTH-TYPE TRANSCRIPTIONAL REGULATORY PROTEIN GABR"/>
    <property type="match status" value="1"/>
</dbReference>
<evidence type="ECO:0000256" key="5">
    <source>
        <dbReference type="ARBA" id="ARBA00023163"/>
    </source>
</evidence>
<evidence type="ECO:0000256" key="3">
    <source>
        <dbReference type="ARBA" id="ARBA00023015"/>
    </source>
</evidence>
<evidence type="ECO:0000313" key="12">
    <source>
        <dbReference type="Proteomes" id="UP000372533"/>
    </source>
</evidence>
<dbReference type="OMA" id="WNTPGVM"/>
<dbReference type="RefSeq" id="WP_009893561.1">
    <property type="nucleotide sequence ID" value="NZ_BBYB01000197.1"/>
</dbReference>
<dbReference type="Gene3D" id="3.40.640.10">
    <property type="entry name" value="Type I PLP-dependent aspartate aminotransferase-like (Major domain)"/>
    <property type="match status" value="1"/>
</dbReference>
<keyword evidence="4" id="KW-0238">DNA-binding</keyword>
<dbReference type="Pfam" id="PF00392">
    <property type="entry name" value="GntR"/>
    <property type="match status" value="1"/>
</dbReference>
<dbReference type="InterPro" id="IPR015422">
    <property type="entry name" value="PyrdxlP-dep_Trfase_small"/>
</dbReference>
<evidence type="ECO:0000256" key="4">
    <source>
        <dbReference type="ARBA" id="ARBA00023125"/>
    </source>
</evidence>
<gene>
    <name evidence="8" type="primary">ydeF</name>
    <name evidence="10" type="synonym">yjiR_1</name>
    <name evidence="11" type="synonym">yjiR_2</name>
    <name evidence="9" type="ORF">BN1095_330091</name>
    <name evidence="7" type="ORF">BN1096_520432</name>
    <name evidence="8" type="ORF">BN1097_630182</name>
    <name evidence="11" type="ORF">SAMEA1402366_01092</name>
    <name evidence="10" type="ORF">SAMEA1402399_00463</name>
</gene>
<dbReference type="PANTHER" id="PTHR46577:SF1">
    <property type="entry name" value="HTH-TYPE TRANSCRIPTIONAL REGULATORY PROTEIN GABR"/>
    <property type="match status" value="1"/>
</dbReference>
<dbReference type="GO" id="GO:0003677">
    <property type="term" value="F:DNA binding"/>
    <property type="evidence" value="ECO:0007669"/>
    <property type="project" value="UniProtKB-KW"/>
</dbReference>
<dbReference type="SMART" id="SM00345">
    <property type="entry name" value="HTH_GNTR"/>
    <property type="match status" value="1"/>
</dbReference>
<dbReference type="EMBL" id="LK932505">
    <property type="protein sequence ID" value="CDS85697.1"/>
    <property type="molecule type" value="Genomic_DNA"/>
</dbReference>
<reference evidence="8" key="1">
    <citation type="submission" date="2014-07" db="EMBL/GenBank/DDBJ databases">
        <authorList>
            <person name="Monot Marc"/>
        </authorList>
    </citation>
    <scope>NUCLEOTIDE SEQUENCE</scope>
    <source>
        <strain evidence="9">7032989</strain>
        <strain evidence="8">7032994</strain>
    </source>
</reference>
<dbReference type="Pfam" id="PF00155">
    <property type="entry name" value="Aminotran_1_2"/>
    <property type="match status" value="1"/>
</dbReference>
<dbReference type="CDD" id="cd00609">
    <property type="entry name" value="AAT_like"/>
    <property type="match status" value="1"/>
</dbReference>
<proteinExistence type="inferred from homology"/>
<dbReference type="InterPro" id="IPR004839">
    <property type="entry name" value="Aminotransferase_I/II_large"/>
</dbReference>
<dbReference type="Gene3D" id="1.10.10.10">
    <property type="entry name" value="Winged helix-like DNA-binding domain superfamily/Winged helix DNA-binding domain"/>
    <property type="match status" value="1"/>
</dbReference>
<dbReference type="KEGG" id="pdf:CD630DERM_22850"/>
<dbReference type="Proteomes" id="UP000372533">
    <property type="component" value="Unassembled WGS sequence"/>
</dbReference>
<evidence type="ECO:0000256" key="2">
    <source>
        <dbReference type="ARBA" id="ARBA00022898"/>
    </source>
</evidence>
<dbReference type="GO" id="GO:0003824">
    <property type="term" value="F:catalytic activity"/>
    <property type="evidence" value="ECO:0007669"/>
    <property type="project" value="UniProtKB-ARBA"/>
</dbReference>
<dbReference type="Gene3D" id="3.90.1150.10">
    <property type="entry name" value="Aspartate Aminotransferase, domain 1"/>
    <property type="match status" value="1"/>
</dbReference>
<dbReference type="SUPFAM" id="SSF46785">
    <property type="entry name" value="Winged helix' DNA-binding domain"/>
    <property type="match status" value="1"/>
</dbReference>
<dbReference type="GeneID" id="66354678"/>
<accession>A0A031WKT5</accession>
<dbReference type="InterPro" id="IPR036388">
    <property type="entry name" value="WH-like_DNA-bd_sf"/>
</dbReference>
<reference evidence="11 12" key="2">
    <citation type="submission" date="2019-04" db="EMBL/GenBank/DDBJ databases">
        <authorList>
            <consortium name="Pathogen Informatics"/>
        </authorList>
    </citation>
    <scope>NUCLEOTIDE SEQUENCE [LARGE SCALE GENOMIC DNA]</scope>
    <source>
        <strain evidence="13">clo34</strain>
        <strain evidence="10">Clo34</strain>
        <strain evidence="12">tl291</strain>
        <strain evidence="11">Tl291</strain>
    </source>
</reference>
<sequence length="461" mass="51755">MPINSFENYPMNWKPKRPSKGQILYKALAEQLEQDINNGFLLPGTKLPPQRELADFLDVNVSTISRAFKICEKKGLISGVTGSGTFVSYDTRSNLFLMSSNNKITFIEMGTMNPDFTLEEMNTLFKHIIKEIDFKTIFQYGQRDGAKWQKEAIAKLIYKAGLETTSDSLLPASGGQNAIVAILAGLFQHGDRIGVDPLTYPGIKTAAKMLGIQLIPIKQEDNEISEEGLLYACKNENIKGLYIIPDYQNPTTHIMSQNGRKMIANIASKYNLIVIEDAIHSLLNETHLNPVASYLPNQTIYITSLSKIIAPSLRLAYISTPKQYREALSSALYNINLSQSYFLTEIAYRMITSGEADKLINARRKSARRRNKIINQYLSGYNLLGNEECIFRWLILPDGIMAEKFEIQALKEGVQVYASERFAVGKEKPISAIRIAVCATESTEELKAGLSVLKRLLEEKK</sequence>
<keyword evidence="2" id="KW-0663">Pyridoxal phosphate</keyword>
<dbReference type="GO" id="GO:0030170">
    <property type="term" value="F:pyridoxal phosphate binding"/>
    <property type="evidence" value="ECO:0007669"/>
    <property type="project" value="InterPro"/>
</dbReference>